<dbReference type="Pfam" id="PF13276">
    <property type="entry name" value="HTH_21"/>
    <property type="match status" value="1"/>
</dbReference>
<dbReference type="PANTHER" id="PTHR46889:SF4">
    <property type="entry name" value="TRANSPOSASE INSO FOR INSERTION SEQUENCE ELEMENT IS911B-RELATED"/>
    <property type="match status" value="1"/>
</dbReference>
<reference evidence="3 4" key="1">
    <citation type="submission" date="2019-02" db="EMBL/GenBank/DDBJ databases">
        <authorList>
            <consortium name="Pathogen Informatics"/>
        </authorList>
    </citation>
    <scope>NUCLEOTIDE SEQUENCE [LARGE SCALE GENOMIC DNA]</scope>
    <source>
        <strain evidence="3 4">3012STDY7089603</strain>
    </source>
</reference>
<comment type="caution">
    <text evidence="3">The sequence shown here is derived from an EMBL/GenBank/DDBJ whole genome shotgun (WGS) entry which is preliminary data.</text>
</comment>
<dbReference type="Proteomes" id="UP000377798">
    <property type="component" value="Unassembled WGS sequence"/>
</dbReference>
<dbReference type="InterPro" id="IPR036397">
    <property type="entry name" value="RNaseH_sf"/>
</dbReference>
<dbReference type="InterPro" id="IPR025948">
    <property type="entry name" value="HTH-like_dom"/>
</dbReference>
<gene>
    <name evidence="3" type="ORF">NCTC13150_00647</name>
</gene>
<dbReference type="InterPro" id="IPR048020">
    <property type="entry name" value="Transpos_IS3"/>
</dbReference>
<dbReference type="InterPro" id="IPR001584">
    <property type="entry name" value="Integrase_cat-core"/>
</dbReference>
<proteinExistence type="predicted"/>
<name>A0A8H2MEC9_9FIRM</name>
<dbReference type="AlphaFoldDB" id="A0A8H2MEC9"/>
<dbReference type="InterPro" id="IPR012337">
    <property type="entry name" value="RNaseH-like_sf"/>
</dbReference>
<accession>A0A8H2MEC9</accession>
<organism evidence="3 4">
    <name type="scientific">Urinicoccus massiliensis</name>
    <dbReference type="NCBI Taxonomy" id="1723382"/>
    <lineage>
        <taxon>Bacteria</taxon>
        <taxon>Bacillati</taxon>
        <taxon>Bacillota</taxon>
        <taxon>Tissierellia</taxon>
        <taxon>Tissierellales</taxon>
        <taxon>Peptoniphilaceae</taxon>
        <taxon>Urinicoccus</taxon>
    </lineage>
</organism>
<protein>
    <submittedName>
        <fullName evidence="3">Integrase core domain</fullName>
    </submittedName>
</protein>
<dbReference type="EMBL" id="CAACYI010000001">
    <property type="protein sequence ID" value="VFB16130.1"/>
    <property type="molecule type" value="Genomic_DNA"/>
</dbReference>
<dbReference type="PANTHER" id="PTHR46889">
    <property type="entry name" value="TRANSPOSASE INSF FOR INSERTION SEQUENCE IS3B-RELATED"/>
    <property type="match status" value="1"/>
</dbReference>
<dbReference type="PROSITE" id="PS50994">
    <property type="entry name" value="INTEGRASE"/>
    <property type="match status" value="1"/>
</dbReference>
<dbReference type="Pfam" id="PF13333">
    <property type="entry name" value="rve_2"/>
    <property type="match status" value="1"/>
</dbReference>
<comment type="function">
    <text evidence="1">Involved in the transposition of the insertion sequence.</text>
</comment>
<evidence type="ECO:0000259" key="2">
    <source>
        <dbReference type="PROSITE" id="PS50994"/>
    </source>
</evidence>
<dbReference type="GO" id="GO:0003676">
    <property type="term" value="F:nucleic acid binding"/>
    <property type="evidence" value="ECO:0007669"/>
    <property type="project" value="InterPro"/>
</dbReference>
<dbReference type="GO" id="GO:0015074">
    <property type="term" value="P:DNA integration"/>
    <property type="evidence" value="ECO:0007669"/>
    <property type="project" value="InterPro"/>
</dbReference>
<dbReference type="SUPFAM" id="SSF53098">
    <property type="entry name" value="Ribonuclease H-like"/>
    <property type="match status" value="1"/>
</dbReference>
<feature type="domain" description="Integrase catalytic" evidence="2">
    <location>
        <begin position="92"/>
        <end position="264"/>
    </location>
</feature>
<dbReference type="Pfam" id="PF00665">
    <property type="entry name" value="rve"/>
    <property type="match status" value="1"/>
</dbReference>
<dbReference type="InterPro" id="IPR050900">
    <property type="entry name" value="Transposase_IS3/IS150/IS904"/>
</dbReference>
<evidence type="ECO:0000256" key="1">
    <source>
        <dbReference type="ARBA" id="ARBA00002286"/>
    </source>
</evidence>
<keyword evidence="4" id="KW-1185">Reference proteome</keyword>
<sequence>MYWQKKWSDEDKDQSLKDEILAIRSQHKDYGYRRIHLELKNQGRVVNKKKVQRLVQIMGLQVHSYGRKYKKYNSYKGVVGKIKKNRINRRFNTCIPLQKITTDTTEFKYYEEDKTGKLQTKKLYLDPYMDMYNLEIISYVLSDQPNGVTMLQGLEVAIERTKACPYRRTFHSDRGWGYQMTAYQAMLEKHHIFQSMSRKGNCYDNAPMENFFSLLKREIYYGHNYRSRKELVQAIKQYIRYYNEDRIKEKLGGLSPKQYRERMQSA</sequence>
<dbReference type="NCBIfam" id="NF033516">
    <property type="entry name" value="transpos_IS3"/>
    <property type="match status" value="1"/>
</dbReference>
<evidence type="ECO:0000313" key="3">
    <source>
        <dbReference type="EMBL" id="VFB16130.1"/>
    </source>
</evidence>
<dbReference type="Gene3D" id="3.30.420.10">
    <property type="entry name" value="Ribonuclease H-like superfamily/Ribonuclease H"/>
    <property type="match status" value="1"/>
</dbReference>
<evidence type="ECO:0000313" key="4">
    <source>
        <dbReference type="Proteomes" id="UP000377798"/>
    </source>
</evidence>